<organism evidence="3 4">
    <name type="scientific">Nonomuraea diastatica</name>
    <dbReference type="NCBI Taxonomy" id="1848329"/>
    <lineage>
        <taxon>Bacteria</taxon>
        <taxon>Bacillati</taxon>
        <taxon>Actinomycetota</taxon>
        <taxon>Actinomycetes</taxon>
        <taxon>Streptosporangiales</taxon>
        <taxon>Streptosporangiaceae</taxon>
        <taxon>Nonomuraea</taxon>
    </lineage>
</organism>
<keyword evidence="4" id="KW-1185">Reference proteome</keyword>
<evidence type="ECO:0000259" key="2">
    <source>
        <dbReference type="Pfam" id="PF08240"/>
    </source>
</evidence>
<dbReference type="GO" id="GO:0016491">
    <property type="term" value="F:oxidoreductase activity"/>
    <property type="evidence" value="ECO:0007669"/>
    <property type="project" value="TreeGrafter"/>
</dbReference>
<dbReference type="InterPro" id="IPR013154">
    <property type="entry name" value="ADH-like_N"/>
</dbReference>
<dbReference type="RefSeq" id="WP_165977490.1">
    <property type="nucleotide sequence ID" value="NZ_SMKP01000081.1"/>
</dbReference>
<reference evidence="3 4" key="1">
    <citation type="submission" date="2019-03" db="EMBL/GenBank/DDBJ databases">
        <title>Draft genome sequences of novel Actinobacteria.</title>
        <authorList>
            <person name="Sahin N."/>
            <person name="Ay H."/>
            <person name="Saygin H."/>
        </authorList>
    </citation>
    <scope>NUCLEOTIDE SEQUENCE [LARGE SCALE GENOMIC DNA]</scope>
    <source>
        <strain evidence="3 4">KC712</strain>
    </source>
</reference>
<sequence>MRLVKDVSLAPSAGQATIRVLAAGVGCTDVMARRGEHLFQRRRPFTPVYEIVGEVVGHTGDTAPGWLVPGARVAAWPPRLGGYTEYANVPATSLAPVPDGLDTVVTAAMPLDHLTALLRRHPEGVHAVFELAVRGRNRPRSLDAPESLRLRPLQRRHVEPPAGHDLDDGGRVGEVGVVPG</sequence>
<dbReference type="InterPro" id="IPR011032">
    <property type="entry name" value="GroES-like_sf"/>
</dbReference>
<dbReference type="AlphaFoldDB" id="A0A4R4WM59"/>
<dbReference type="Gene3D" id="3.90.180.10">
    <property type="entry name" value="Medium-chain alcohol dehydrogenases, catalytic domain"/>
    <property type="match status" value="1"/>
</dbReference>
<dbReference type="SUPFAM" id="SSF50129">
    <property type="entry name" value="GroES-like"/>
    <property type="match status" value="1"/>
</dbReference>
<feature type="non-terminal residue" evidence="3">
    <location>
        <position position="180"/>
    </location>
</feature>
<evidence type="ECO:0000313" key="3">
    <source>
        <dbReference type="EMBL" id="TDD17744.1"/>
    </source>
</evidence>
<evidence type="ECO:0000256" key="1">
    <source>
        <dbReference type="SAM" id="MobiDB-lite"/>
    </source>
</evidence>
<proteinExistence type="predicted"/>
<dbReference type="Proteomes" id="UP000294543">
    <property type="component" value="Unassembled WGS sequence"/>
</dbReference>
<protein>
    <recommendedName>
        <fullName evidence="2">Alcohol dehydrogenase-like N-terminal domain-containing protein</fullName>
    </recommendedName>
</protein>
<feature type="domain" description="Alcohol dehydrogenase-like N-terminal" evidence="2">
    <location>
        <begin position="13"/>
        <end position="99"/>
    </location>
</feature>
<dbReference type="Pfam" id="PF08240">
    <property type="entry name" value="ADH_N"/>
    <property type="match status" value="1"/>
</dbReference>
<dbReference type="EMBL" id="SMKP01000081">
    <property type="protein sequence ID" value="TDD17744.1"/>
    <property type="molecule type" value="Genomic_DNA"/>
</dbReference>
<accession>A0A4R4WM59</accession>
<dbReference type="PANTHER" id="PTHR43677:SF4">
    <property type="entry name" value="QUINONE OXIDOREDUCTASE-LIKE PROTEIN 2"/>
    <property type="match status" value="1"/>
</dbReference>
<feature type="compositionally biased region" description="Basic and acidic residues" evidence="1">
    <location>
        <begin position="156"/>
        <end position="171"/>
    </location>
</feature>
<evidence type="ECO:0000313" key="4">
    <source>
        <dbReference type="Proteomes" id="UP000294543"/>
    </source>
</evidence>
<gene>
    <name evidence="3" type="ORF">E1294_26600</name>
</gene>
<name>A0A4R4WM59_9ACTN</name>
<dbReference type="InterPro" id="IPR051397">
    <property type="entry name" value="Zn-ADH-like_protein"/>
</dbReference>
<feature type="region of interest" description="Disordered" evidence="1">
    <location>
        <begin position="153"/>
        <end position="180"/>
    </location>
</feature>
<comment type="caution">
    <text evidence="3">The sequence shown here is derived from an EMBL/GenBank/DDBJ whole genome shotgun (WGS) entry which is preliminary data.</text>
</comment>
<dbReference type="PANTHER" id="PTHR43677">
    <property type="entry name" value="SHORT-CHAIN DEHYDROGENASE/REDUCTASE"/>
    <property type="match status" value="1"/>
</dbReference>